<gene>
    <name evidence="2" type="ORF">HUK38_08860</name>
</gene>
<accession>A0A839HKE5</accession>
<keyword evidence="1" id="KW-0812">Transmembrane</keyword>
<organism evidence="2 3">
    <name type="scientific">Thiospirillum jenense</name>
    <dbReference type="NCBI Taxonomy" id="1653858"/>
    <lineage>
        <taxon>Bacteria</taxon>
        <taxon>Pseudomonadati</taxon>
        <taxon>Pseudomonadota</taxon>
        <taxon>Gammaproteobacteria</taxon>
        <taxon>Chromatiales</taxon>
        <taxon>Chromatiaceae</taxon>
        <taxon>Thiospirillum</taxon>
    </lineage>
</organism>
<proteinExistence type="predicted"/>
<sequence length="61" mass="6697">MINGGVNNSSVLMAMHKKTTGERLNKKRFMYCPDKLLTLVHAPLLLIAIDLMPAELMAQGG</sequence>
<dbReference type="EMBL" id="JABVCQ010000017">
    <property type="protein sequence ID" value="MBB1126342.1"/>
    <property type="molecule type" value="Genomic_DNA"/>
</dbReference>
<name>A0A839HKE5_9GAMM</name>
<comment type="caution">
    <text evidence="2">The sequence shown here is derived from an EMBL/GenBank/DDBJ whole genome shotgun (WGS) entry which is preliminary data.</text>
</comment>
<dbReference type="AlphaFoldDB" id="A0A839HKE5"/>
<protein>
    <submittedName>
        <fullName evidence="2">Uncharacterized protein</fullName>
    </submittedName>
</protein>
<evidence type="ECO:0000313" key="2">
    <source>
        <dbReference type="EMBL" id="MBB1126342.1"/>
    </source>
</evidence>
<evidence type="ECO:0000256" key="1">
    <source>
        <dbReference type="SAM" id="Phobius"/>
    </source>
</evidence>
<keyword evidence="3" id="KW-1185">Reference proteome</keyword>
<keyword evidence="1" id="KW-1133">Transmembrane helix</keyword>
<dbReference type="RefSeq" id="WP_182583972.1">
    <property type="nucleotide sequence ID" value="NZ_JABVCQ010000017.1"/>
</dbReference>
<reference evidence="2 3" key="1">
    <citation type="journal article" date="2020" name="Arch. Microbiol.">
        <title>The genome sequence of the giant phototrophic gammaproteobacterium Thiospirillum jenense gives insight into its physiological properties and phylogenetic relationships.</title>
        <authorList>
            <person name="Imhoff J.F."/>
            <person name="Meyer T.E."/>
            <person name="Kyndt J.A."/>
        </authorList>
    </citation>
    <scope>NUCLEOTIDE SEQUENCE [LARGE SCALE GENOMIC DNA]</scope>
    <source>
        <strain evidence="2 3">DSM 216</strain>
    </source>
</reference>
<dbReference type="Proteomes" id="UP000548632">
    <property type="component" value="Unassembled WGS sequence"/>
</dbReference>
<keyword evidence="1" id="KW-0472">Membrane</keyword>
<evidence type="ECO:0000313" key="3">
    <source>
        <dbReference type="Proteomes" id="UP000548632"/>
    </source>
</evidence>
<feature type="transmembrane region" description="Helical" evidence="1">
    <location>
        <begin position="36"/>
        <end position="54"/>
    </location>
</feature>